<gene>
    <name evidence="1" type="ORF">MKO06_11145</name>
</gene>
<name>A0A9X2RBI4_9FLAO</name>
<dbReference type="Proteomes" id="UP001155280">
    <property type="component" value="Unassembled WGS sequence"/>
</dbReference>
<reference evidence="1" key="1">
    <citation type="submission" date="2022-07" db="EMBL/GenBank/DDBJ databases">
        <title>Gramela sediminis sp. nov., isolated from deep-sea sediment of the Indian Ocean.</title>
        <authorList>
            <person name="Shi H."/>
        </authorList>
    </citation>
    <scope>NUCLEOTIDE SEQUENCE</scope>
    <source>
        <strain evidence="1">GC03-9</strain>
    </source>
</reference>
<dbReference type="EMBL" id="JANCNS010000002">
    <property type="protein sequence ID" value="MCP9200470.1"/>
    <property type="molecule type" value="Genomic_DNA"/>
</dbReference>
<accession>A0A9X2RBI4</accession>
<protein>
    <submittedName>
        <fullName evidence="1">3-oxoacyl-ACP synthase</fullName>
    </submittedName>
</protein>
<dbReference type="RefSeq" id="WP_241551256.1">
    <property type="nucleotide sequence ID" value="NZ_JANCNS010000002.1"/>
</dbReference>
<evidence type="ECO:0000313" key="2">
    <source>
        <dbReference type="Proteomes" id="UP001155280"/>
    </source>
</evidence>
<evidence type="ECO:0000313" key="1">
    <source>
        <dbReference type="EMBL" id="MCP9200470.1"/>
    </source>
</evidence>
<keyword evidence="2" id="KW-1185">Reference proteome</keyword>
<proteinExistence type="predicted"/>
<sequence length="198" mass="22877">MNKKYYIKDYVILRQGRLIRNGEVLLEAGNPELKDFLRKIYKSFGMRYPKFFKMDDLSRLGFLAAEILFDQEKPEADTALIFANSSSCLETDKAYSKTMSGFPSPSLFVYTLPNIVLGEISIRHGLRSENLFLVQDRFEPTTMIDYSHSLLNKAKASNVLCGWVDLHNTDYDVFLWQIAASGRLEHNEEELNKIYLPE</sequence>
<comment type="caution">
    <text evidence="1">The sequence shown here is derived from an EMBL/GenBank/DDBJ whole genome shotgun (WGS) entry which is preliminary data.</text>
</comment>
<dbReference type="AlphaFoldDB" id="A0A9X2RBI4"/>
<organism evidence="1 2">
    <name type="scientific">Christiangramia oceanisediminis</name>
    <dbReference type="NCBI Taxonomy" id="2920386"/>
    <lineage>
        <taxon>Bacteria</taxon>
        <taxon>Pseudomonadati</taxon>
        <taxon>Bacteroidota</taxon>
        <taxon>Flavobacteriia</taxon>
        <taxon>Flavobacteriales</taxon>
        <taxon>Flavobacteriaceae</taxon>
        <taxon>Christiangramia</taxon>
    </lineage>
</organism>